<accession>A0A6A5SEP7</accession>
<gene>
    <name evidence="1" type="ORF">EJ02DRAFT_37342</name>
</gene>
<proteinExistence type="predicted"/>
<evidence type="ECO:0000313" key="1">
    <source>
        <dbReference type="EMBL" id="KAF1938038.1"/>
    </source>
</evidence>
<protein>
    <submittedName>
        <fullName evidence="1">Uncharacterized protein</fullName>
    </submittedName>
</protein>
<dbReference type="EMBL" id="ML976116">
    <property type="protein sequence ID" value="KAF1938038.1"/>
    <property type="molecule type" value="Genomic_DNA"/>
</dbReference>
<reference evidence="1" key="1">
    <citation type="journal article" date="2020" name="Stud. Mycol.">
        <title>101 Dothideomycetes genomes: a test case for predicting lifestyles and emergence of pathogens.</title>
        <authorList>
            <person name="Haridas S."/>
            <person name="Albert R."/>
            <person name="Binder M."/>
            <person name="Bloem J."/>
            <person name="Labutti K."/>
            <person name="Salamov A."/>
            <person name="Andreopoulos B."/>
            <person name="Baker S."/>
            <person name="Barry K."/>
            <person name="Bills G."/>
            <person name="Bluhm B."/>
            <person name="Cannon C."/>
            <person name="Castanera R."/>
            <person name="Culley D."/>
            <person name="Daum C."/>
            <person name="Ezra D."/>
            <person name="Gonzalez J."/>
            <person name="Henrissat B."/>
            <person name="Kuo A."/>
            <person name="Liang C."/>
            <person name="Lipzen A."/>
            <person name="Lutzoni F."/>
            <person name="Magnuson J."/>
            <person name="Mondo S."/>
            <person name="Nolan M."/>
            <person name="Ohm R."/>
            <person name="Pangilinan J."/>
            <person name="Park H.-J."/>
            <person name="Ramirez L."/>
            <person name="Alfaro M."/>
            <person name="Sun H."/>
            <person name="Tritt A."/>
            <person name="Yoshinaga Y."/>
            <person name="Zwiers L.-H."/>
            <person name="Turgeon B."/>
            <person name="Goodwin S."/>
            <person name="Spatafora J."/>
            <person name="Crous P."/>
            <person name="Grigoriev I."/>
        </authorList>
    </citation>
    <scope>NUCLEOTIDE SEQUENCE</scope>
    <source>
        <strain evidence="1">CBS 161.51</strain>
    </source>
</reference>
<sequence>MDAMDTTGNNNTASAPPSMEQAFQAFMEQIAQSNAINQQMVQGLQTILQQGVNTPQQKKKKEKLPQLSEFDGTRSKYDGWEIEAKNKIKTDGKAIGTEMDQLRYIFARLRGNARNMCLAFVRAKQEDESGSGIQLLEYLASTYSDP</sequence>
<name>A0A6A5SEP7_9PLEO</name>
<dbReference type="Proteomes" id="UP000800038">
    <property type="component" value="Unassembled WGS sequence"/>
</dbReference>
<dbReference type="OrthoDB" id="4779067at2759"/>
<feature type="non-terminal residue" evidence="1">
    <location>
        <position position="146"/>
    </location>
</feature>
<dbReference type="AlphaFoldDB" id="A0A6A5SEP7"/>
<evidence type="ECO:0000313" key="2">
    <source>
        <dbReference type="Proteomes" id="UP000800038"/>
    </source>
</evidence>
<organism evidence="1 2">
    <name type="scientific">Clathrospora elynae</name>
    <dbReference type="NCBI Taxonomy" id="706981"/>
    <lineage>
        <taxon>Eukaryota</taxon>
        <taxon>Fungi</taxon>
        <taxon>Dikarya</taxon>
        <taxon>Ascomycota</taxon>
        <taxon>Pezizomycotina</taxon>
        <taxon>Dothideomycetes</taxon>
        <taxon>Pleosporomycetidae</taxon>
        <taxon>Pleosporales</taxon>
        <taxon>Diademaceae</taxon>
        <taxon>Clathrospora</taxon>
    </lineage>
</organism>
<keyword evidence="2" id="KW-1185">Reference proteome</keyword>